<dbReference type="InterPro" id="IPR000064">
    <property type="entry name" value="NLP_P60_dom"/>
</dbReference>
<dbReference type="Gene3D" id="3.90.1720.10">
    <property type="entry name" value="endopeptidase domain like (from Nostoc punctiforme)"/>
    <property type="match status" value="1"/>
</dbReference>
<evidence type="ECO:0000256" key="2">
    <source>
        <dbReference type="ARBA" id="ARBA00022670"/>
    </source>
</evidence>
<evidence type="ECO:0000313" key="7">
    <source>
        <dbReference type="Proteomes" id="UP000236454"/>
    </source>
</evidence>
<dbReference type="OrthoDB" id="9813368at2"/>
<evidence type="ECO:0000259" key="5">
    <source>
        <dbReference type="PROSITE" id="PS51935"/>
    </source>
</evidence>
<sequence length="254" mass="28492">MIGENFFCFLPVIPVRAAASDPSEIVTQLLFGEVGEILEFEEPWLKIKNAHDGYEGYIDYKQIFTISNAAKEEILNSGQRQKSALLSYNTPIGPIQTLKGSMLNENLSQFKVDDYSFEKITQNNSPSKHANIGEVALEFLNAPYLWGGRTQFGIDCSGFTQAVLREFGVELLRDASMQVTQGIAIGFEDIQVGDLAFFSNSKDKVTHVGILLEDNKIIHASGRVKIETLNKEGIFSTELNKQTHRLTHLRRYLI</sequence>
<evidence type="ECO:0000256" key="3">
    <source>
        <dbReference type="ARBA" id="ARBA00022801"/>
    </source>
</evidence>
<reference evidence="6 7" key="1">
    <citation type="submission" date="2016-10" db="EMBL/GenBank/DDBJ databases">
        <authorList>
            <person name="de Groot N.N."/>
        </authorList>
    </citation>
    <scope>NUCLEOTIDE SEQUENCE [LARGE SCALE GENOMIC DNA]</scope>
    <source>
        <strain evidence="6 7">CGMCC 1.7005</strain>
    </source>
</reference>
<dbReference type="Pfam" id="PF00877">
    <property type="entry name" value="NLPC_P60"/>
    <property type="match status" value="1"/>
</dbReference>
<keyword evidence="2" id="KW-0645">Protease</keyword>
<comment type="similarity">
    <text evidence="1">Belongs to the peptidase C40 family.</text>
</comment>
<dbReference type="Proteomes" id="UP000236454">
    <property type="component" value="Unassembled WGS sequence"/>
</dbReference>
<name>A0A1I6XWU5_9FLAO</name>
<dbReference type="SUPFAM" id="SSF54001">
    <property type="entry name" value="Cysteine proteinases"/>
    <property type="match status" value="1"/>
</dbReference>
<evidence type="ECO:0000256" key="4">
    <source>
        <dbReference type="ARBA" id="ARBA00022807"/>
    </source>
</evidence>
<evidence type="ECO:0000313" key="6">
    <source>
        <dbReference type="EMBL" id="SFT42770.1"/>
    </source>
</evidence>
<dbReference type="GO" id="GO:0006508">
    <property type="term" value="P:proteolysis"/>
    <property type="evidence" value="ECO:0007669"/>
    <property type="project" value="UniProtKB-KW"/>
</dbReference>
<protein>
    <submittedName>
        <fullName evidence="6">Cell wall-associated hydrolase, NlpC family</fullName>
    </submittedName>
</protein>
<organism evidence="6 7">
    <name type="scientific">Lishizhenia tianjinensis</name>
    <dbReference type="NCBI Taxonomy" id="477690"/>
    <lineage>
        <taxon>Bacteria</taxon>
        <taxon>Pseudomonadati</taxon>
        <taxon>Bacteroidota</taxon>
        <taxon>Flavobacteriia</taxon>
        <taxon>Flavobacteriales</taxon>
        <taxon>Crocinitomicaceae</taxon>
        <taxon>Lishizhenia</taxon>
    </lineage>
</organism>
<dbReference type="InterPro" id="IPR041382">
    <property type="entry name" value="SH3_16"/>
</dbReference>
<accession>A0A1I6XWU5</accession>
<dbReference type="GO" id="GO:0008234">
    <property type="term" value="F:cysteine-type peptidase activity"/>
    <property type="evidence" value="ECO:0007669"/>
    <property type="project" value="UniProtKB-KW"/>
</dbReference>
<dbReference type="PANTHER" id="PTHR47053:SF1">
    <property type="entry name" value="MUREIN DD-ENDOPEPTIDASE MEPH-RELATED"/>
    <property type="match status" value="1"/>
</dbReference>
<keyword evidence="7" id="KW-1185">Reference proteome</keyword>
<dbReference type="STRING" id="477690.SAMN05216474_0507"/>
<dbReference type="Pfam" id="PF18348">
    <property type="entry name" value="SH3_16"/>
    <property type="match status" value="1"/>
</dbReference>
<proteinExistence type="inferred from homology"/>
<keyword evidence="4" id="KW-0788">Thiol protease</keyword>
<dbReference type="PANTHER" id="PTHR47053">
    <property type="entry name" value="MUREIN DD-ENDOPEPTIDASE MEPH-RELATED"/>
    <property type="match status" value="1"/>
</dbReference>
<feature type="domain" description="NlpC/P60" evidence="5">
    <location>
        <begin position="126"/>
        <end position="253"/>
    </location>
</feature>
<keyword evidence="3 6" id="KW-0378">Hydrolase</keyword>
<dbReference type="PROSITE" id="PS51935">
    <property type="entry name" value="NLPC_P60"/>
    <property type="match status" value="1"/>
</dbReference>
<evidence type="ECO:0000256" key="1">
    <source>
        <dbReference type="ARBA" id="ARBA00007074"/>
    </source>
</evidence>
<dbReference type="AlphaFoldDB" id="A0A1I6XWU5"/>
<gene>
    <name evidence="6" type="ORF">SAMN05216474_0507</name>
</gene>
<dbReference type="InterPro" id="IPR051202">
    <property type="entry name" value="Peptidase_C40"/>
</dbReference>
<dbReference type="RefSeq" id="WP_090245977.1">
    <property type="nucleotide sequence ID" value="NZ_FPAS01000001.1"/>
</dbReference>
<dbReference type="Gene3D" id="2.30.30.40">
    <property type="entry name" value="SH3 Domains"/>
    <property type="match status" value="1"/>
</dbReference>
<dbReference type="EMBL" id="FPAS01000001">
    <property type="protein sequence ID" value="SFT42770.1"/>
    <property type="molecule type" value="Genomic_DNA"/>
</dbReference>
<dbReference type="InterPro" id="IPR038765">
    <property type="entry name" value="Papain-like_cys_pep_sf"/>
</dbReference>